<evidence type="ECO:0000313" key="1">
    <source>
        <dbReference type="EMBL" id="TFK73701.1"/>
    </source>
</evidence>
<dbReference type="Proteomes" id="UP000308600">
    <property type="component" value="Unassembled WGS sequence"/>
</dbReference>
<proteinExistence type="predicted"/>
<keyword evidence="2" id="KW-1185">Reference proteome</keyword>
<accession>A0ACD3B783</accession>
<name>A0ACD3B783_9AGAR</name>
<dbReference type="EMBL" id="ML208273">
    <property type="protein sequence ID" value="TFK73701.1"/>
    <property type="molecule type" value="Genomic_DNA"/>
</dbReference>
<reference evidence="1 2" key="1">
    <citation type="journal article" date="2019" name="Nat. Ecol. Evol.">
        <title>Megaphylogeny resolves global patterns of mushroom evolution.</title>
        <authorList>
            <person name="Varga T."/>
            <person name="Krizsan K."/>
            <person name="Foldi C."/>
            <person name="Dima B."/>
            <person name="Sanchez-Garcia M."/>
            <person name="Sanchez-Ramirez S."/>
            <person name="Szollosi G.J."/>
            <person name="Szarkandi J.G."/>
            <person name="Papp V."/>
            <person name="Albert L."/>
            <person name="Andreopoulos W."/>
            <person name="Angelini C."/>
            <person name="Antonin V."/>
            <person name="Barry K.W."/>
            <person name="Bougher N.L."/>
            <person name="Buchanan P."/>
            <person name="Buyck B."/>
            <person name="Bense V."/>
            <person name="Catcheside P."/>
            <person name="Chovatia M."/>
            <person name="Cooper J."/>
            <person name="Damon W."/>
            <person name="Desjardin D."/>
            <person name="Finy P."/>
            <person name="Geml J."/>
            <person name="Haridas S."/>
            <person name="Hughes K."/>
            <person name="Justo A."/>
            <person name="Karasinski D."/>
            <person name="Kautmanova I."/>
            <person name="Kiss B."/>
            <person name="Kocsube S."/>
            <person name="Kotiranta H."/>
            <person name="LaButti K.M."/>
            <person name="Lechner B.E."/>
            <person name="Liimatainen K."/>
            <person name="Lipzen A."/>
            <person name="Lukacs Z."/>
            <person name="Mihaltcheva S."/>
            <person name="Morgado L.N."/>
            <person name="Niskanen T."/>
            <person name="Noordeloos M.E."/>
            <person name="Ohm R.A."/>
            <person name="Ortiz-Santana B."/>
            <person name="Ovrebo C."/>
            <person name="Racz N."/>
            <person name="Riley R."/>
            <person name="Savchenko A."/>
            <person name="Shiryaev A."/>
            <person name="Soop K."/>
            <person name="Spirin V."/>
            <person name="Szebenyi C."/>
            <person name="Tomsovsky M."/>
            <person name="Tulloss R.E."/>
            <person name="Uehling J."/>
            <person name="Grigoriev I.V."/>
            <person name="Vagvolgyi C."/>
            <person name="Papp T."/>
            <person name="Martin F.M."/>
            <person name="Miettinen O."/>
            <person name="Hibbett D.S."/>
            <person name="Nagy L.G."/>
        </authorList>
    </citation>
    <scope>NUCLEOTIDE SEQUENCE [LARGE SCALE GENOMIC DNA]</scope>
    <source>
        <strain evidence="1 2">NL-1719</strain>
    </source>
</reference>
<gene>
    <name evidence="1" type="ORF">BDN72DRAFT_854521</name>
</gene>
<protein>
    <submittedName>
        <fullName evidence="1">Uncharacterized protein</fullName>
    </submittedName>
</protein>
<sequence length="107" mass="11841">MSDHLLFLGSACWARVGHEWPGVTRLMTNHVQQVLARQVLTIIDARFRGSCVIHCLRLELVVDLASGRGKLFEVHVTINLIVVLLVDASSLGTKFVDCCVTVETVEL</sequence>
<evidence type="ECO:0000313" key="2">
    <source>
        <dbReference type="Proteomes" id="UP000308600"/>
    </source>
</evidence>
<organism evidence="1 2">
    <name type="scientific">Pluteus cervinus</name>
    <dbReference type="NCBI Taxonomy" id="181527"/>
    <lineage>
        <taxon>Eukaryota</taxon>
        <taxon>Fungi</taxon>
        <taxon>Dikarya</taxon>
        <taxon>Basidiomycota</taxon>
        <taxon>Agaricomycotina</taxon>
        <taxon>Agaricomycetes</taxon>
        <taxon>Agaricomycetidae</taxon>
        <taxon>Agaricales</taxon>
        <taxon>Pluteineae</taxon>
        <taxon>Pluteaceae</taxon>
        <taxon>Pluteus</taxon>
    </lineage>
</organism>